<proteinExistence type="predicted"/>
<dbReference type="RefSeq" id="XP_022245174.1">
    <property type="nucleotide sequence ID" value="XM_022389466.1"/>
</dbReference>
<name>A0ABM1SNG8_LIMPO</name>
<dbReference type="SUPFAM" id="SSF56994">
    <property type="entry name" value="Insulin-like"/>
    <property type="match status" value="1"/>
</dbReference>
<evidence type="ECO:0000313" key="5">
    <source>
        <dbReference type="RefSeq" id="XP_022245174.1"/>
    </source>
</evidence>
<feature type="chain" id="PRO_5046884669" evidence="3">
    <location>
        <begin position="27"/>
        <end position="149"/>
    </location>
</feature>
<dbReference type="InterPro" id="IPR036438">
    <property type="entry name" value="Insulin-like_sf"/>
</dbReference>
<dbReference type="Gene3D" id="1.10.100.10">
    <property type="entry name" value="Insulin-like"/>
    <property type="match status" value="1"/>
</dbReference>
<sequence>MEKVQQSQSFVSHLWTTFLIVSFVSASAHSSWETVFRTRSRFDWQAVWHEERHQRCFQELFSHMEWACRKDVYKLERIKRHSTMIQRSMGDTGSFLPETLAHSILRNAKPSRSYRFTKRGIMYECCHSSMGCSWEEYAEYCPLNRRIRN</sequence>
<evidence type="ECO:0000256" key="1">
    <source>
        <dbReference type="ARBA" id="ARBA00022685"/>
    </source>
</evidence>
<dbReference type="GeneID" id="106462268"/>
<evidence type="ECO:0000313" key="4">
    <source>
        <dbReference type="Proteomes" id="UP000694941"/>
    </source>
</evidence>
<gene>
    <name evidence="5" type="primary">LOC106462268</name>
</gene>
<keyword evidence="2 3" id="KW-0732">Signal</keyword>
<organism evidence="4 5">
    <name type="scientific">Limulus polyphemus</name>
    <name type="common">Atlantic horseshoe crab</name>
    <dbReference type="NCBI Taxonomy" id="6850"/>
    <lineage>
        <taxon>Eukaryota</taxon>
        <taxon>Metazoa</taxon>
        <taxon>Ecdysozoa</taxon>
        <taxon>Arthropoda</taxon>
        <taxon>Chelicerata</taxon>
        <taxon>Merostomata</taxon>
        <taxon>Xiphosura</taxon>
        <taxon>Limulidae</taxon>
        <taxon>Limulus</taxon>
    </lineage>
</organism>
<protein>
    <submittedName>
        <fullName evidence="5">Probable insulin-like peptide 7</fullName>
    </submittedName>
</protein>
<evidence type="ECO:0000256" key="2">
    <source>
        <dbReference type="ARBA" id="ARBA00022729"/>
    </source>
</evidence>
<accession>A0ABM1SNG8</accession>
<feature type="signal peptide" evidence="3">
    <location>
        <begin position="1"/>
        <end position="26"/>
    </location>
</feature>
<keyword evidence="4" id="KW-1185">Reference proteome</keyword>
<keyword evidence="1" id="KW-0165">Cleavage on pair of basic residues</keyword>
<dbReference type="Proteomes" id="UP000694941">
    <property type="component" value="Unplaced"/>
</dbReference>
<evidence type="ECO:0000256" key="3">
    <source>
        <dbReference type="SAM" id="SignalP"/>
    </source>
</evidence>
<reference evidence="5" key="1">
    <citation type="submission" date="2025-08" db="UniProtKB">
        <authorList>
            <consortium name="RefSeq"/>
        </authorList>
    </citation>
    <scope>IDENTIFICATION</scope>
    <source>
        <tissue evidence="5">Muscle</tissue>
    </source>
</reference>